<dbReference type="Pfam" id="PF18780">
    <property type="entry name" value="HNH_repeat"/>
    <property type="match status" value="1"/>
</dbReference>
<evidence type="ECO:0000313" key="2">
    <source>
        <dbReference type="Proteomes" id="UP000034653"/>
    </source>
</evidence>
<comment type="caution">
    <text evidence="1">The sequence shown here is derived from an EMBL/GenBank/DDBJ whole genome shotgun (WGS) entry which is preliminary data.</text>
</comment>
<proteinExistence type="predicted"/>
<gene>
    <name evidence="1" type="ORF">UX19_C0002G0038</name>
</gene>
<sequence>MRPWGGCGSSAILLSPTIIGYRPLTLDFGFSSVLNVSMKLFSLQCAWCNRKIYRRRGRINEALKFGWRSFCSNSCIAKSHNKQTTLTCSRPGCNKLFKRTPAEIKKVKFSYCSHLCAVIVGNSKRQKKIRICANHGCKNQFIGDRKYCSPGCIPIQKIKCNKKFILSEIRSFEKKHGRIPFKREFHHNKAARLRFGSWNNAIKAAGFHPNPVMFADKFVSKDGHKCDSLAERIIDDWLFSKDIKHERNILYPGDQGLKVDFKIRNYWVEFFGLSGEHIKYDRLKRKKFRLAKKFNLTLVRIYPNDLFPKSKLVEKFAYLLK</sequence>
<dbReference type="AlphaFoldDB" id="A0A0G1MVJ3"/>
<name>A0A0G1MVJ3_9BACT</name>
<dbReference type="InterPro" id="IPR041025">
    <property type="entry name" value="HNH_repeat"/>
</dbReference>
<protein>
    <submittedName>
        <fullName evidence="1">Uncharacterized protein</fullName>
    </submittedName>
</protein>
<dbReference type="EMBL" id="LCLG01000002">
    <property type="protein sequence ID" value="KKU12331.1"/>
    <property type="molecule type" value="Genomic_DNA"/>
</dbReference>
<reference evidence="1 2" key="1">
    <citation type="journal article" date="2015" name="Nature">
        <title>rRNA introns, odd ribosomes, and small enigmatic genomes across a large radiation of phyla.</title>
        <authorList>
            <person name="Brown C.T."/>
            <person name="Hug L.A."/>
            <person name="Thomas B.C."/>
            <person name="Sharon I."/>
            <person name="Castelle C.J."/>
            <person name="Singh A."/>
            <person name="Wilkins M.J."/>
            <person name="Williams K.H."/>
            <person name="Banfield J.F."/>
        </authorList>
    </citation>
    <scope>NUCLEOTIDE SEQUENCE [LARGE SCALE GENOMIC DNA]</scope>
</reference>
<accession>A0A0G1MVJ3</accession>
<dbReference type="Proteomes" id="UP000034653">
    <property type="component" value="Unassembled WGS sequence"/>
</dbReference>
<organism evidence="1 2">
    <name type="scientific">Candidatus Woesebacteria bacterium GW2011_GWA1_45_8</name>
    <dbReference type="NCBI Taxonomy" id="1618559"/>
    <lineage>
        <taxon>Bacteria</taxon>
        <taxon>Candidatus Woeseibacteriota</taxon>
    </lineage>
</organism>
<evidence type="ECO:0000313" key="1">
    <source>
        <dbReference type="EMBL" id="KKU12331.1"/>
    </source>
</evidence>